<sequence>MMNSPAVAPGGSAGDPPHGPRHDLITQGGYKKYCRKRRVMPAKRQQSRSDSVPSKRASRKSTTSHKSQQFKHEDSLTSFKRVWTMICKEEGLSPIPETEKFENTSAYDRSDFDFKKLFAESNMNKDRLESRDVVVCVERDKPLGGNVTSVQIKGMNHVEHSITLIPRPLHNRNRFPFRRFLERPACVCYFEDRETVFFNRMSQAEETVVSGHALLITRQGVEPMGGFFQFVNQANVHLPRIRL</sequence>
<feature type="region of interest" description="Disordered" evidence="1">
    <location>
        <begin position="1"/>
        <end position="72"/>
    </location>
</feature>
<proteinExistence type="predicted"/>
<evidence type="ECO:0000256" key="1">
    <source>
        <dbReference type="SAM" id="MobiDB-lite"/>
    </source>
</evidence>
<evidence type="ECO:0000313" key="3">
    <source>
        <dbReference type="Proteomes" id="UP001558652"/>
    </source>
</evidence>
<dbReference type="EMBL" id="JBFDAA010000006">
    <property type="protein sequence ID" value="KAL1131379.1"/>
    <property type="molecule type" value="Genomic_DNA"/>
</dbReference>
<name>A0ABD0YJM1_9HEMI</name>
<comment type="caution">
    <text evidence="2">The sequence shown here is derived from an EMBL/GenBank/DDBJ whole genome shotgun (WGS) entry which is preliminary data.</text>
</comment>
<organism evidence="2 3">
    <name type="scientific">Ranatra chinensis</name>
    <dbReference type="NCBI Taxonomy" id="642074"/>
    <lineage>
        <taxon>Eukaryota</taxon>
        <taxon>Metazoa</taxon>
        <taxon>Ecdysozoa</taxon>
        <taxon>Arthropoda</taxon>
        <taxon>Hexapoda</taxon>
        <taxon>Insecta</taxon>
        <taxon>Pterygota</taxon>
        <taxon>Neoptera</taxon>
        <taxon>Paraneoptera</taxon>
        <taxon>Hemiptera</taxon>
        <taxon>Heteroptera</taxon>
        <taxon>Panheteroptera</taxon>
        <taxon>Nepomorpha</taxon>
        <taxon>Nepidae</taxon>
        <taxon>Ranatrinae</taxon>
        <taxon>Ranatra</taxon>
    </lineage>
</organism>
<protein>
    <submittedName>
        <fullName evidence="2">Uncharacterized protein</fullName>
    </submittedName>
</protein>
<accession>A0ABD0YJM1</accession>
<reference evidence="2 3" key="1">
    <citation type="submission" date="2024-07" db="EMBL/GenBank/DDBJ databases">
        <title>Chromosome-level genome assembly of the water stick insect Ranatra chinensis (Heteroptera: Nepidae).</title>
        <authorList>
            <person name="Liu X."/>
        </authorList>
    </citation>
    <scope>NUCLEOTIDE SEQUENCE [LARGE SCALE GENOMIC DNA]</scope>
    <source>
        <strain evidence="2">Cailab_2021Rc</strain>
        <tissue evidence="2">Muscle</tissue>
    </source>
</reference>
<feature type="compositionally biased region" description="Basic residues" evidence="1">
    <location>
        <begin position="32"/>
        <end position="41"/>
    </location>
</feature>
<dbReference type="AlphaFoldDB" id="A0ABD0YJM1"/>
<keyword evidence="3" id="KW-1185">Reference proteome</keyword>
<dbReference type="Proteomes" id="UP001558652">
    <property type="component" value="Unassembled WGS sequence"/>
</dbReference>
<evidence type="ECO:0000313" key="2">
    <source>
        <dbReference type="EMBL" id="KAL1131379.1"/>
    </source>
</evidence>
<gene>
    <name evidence="2" type="ORF">AAG570_010996</name>
</gene>